<accession>A0A645GWK7</accession>
<keyword evidence="1" id="KW-0472">Membrane</keyword>
<gene>
    <name evidence="2" type="ORF">SDC9_178669</name>
</gene>
<evidence type="ECO:0000256" key="1">
    <source>
        <dbReference type="SAM" id="Phobius"/>
    </source>
</evidence>
<protein>
    <submittedName>
        <fullName evidence="2">Uncharacterized protein</fullName>
    </submittedName>
</protein>
<reference evidence="2" key="1">
    <citation type="submission" date="2019-08" db="EMBL/GenBank/DDBJ databases">
        <authorList>
            <person name="Kucharzyk K."/>
            <person name="Murdoch R.W."/>
            <person name="Higgins S."/>
            <person name="Loffler F."/>
        </authorList>
    </citation>
    <scope>NUCLEOTIDE SEQUENCE</scope>
</reference>
<comment type="caution">
    <text evidence="2">The sequence shown here is derived from an EMBL/GenBank/DDBJ whole genome shotgun (WGS) entry which is preliminary data.</text>
</comment>
<feature type="transmembrane region" description="Helical" evidence="1">
    <location>
        <begin position="61"/>
        <end position="82"/>
    </location>
</feature>
<keyword evidence="1" id="KW-0812">Transmembrane</keyword>
<sequence>MLALSLNPTYLSSSLEAPTSIPCCSNTLLHSNPVIKFISFSTKPLETAPESLPPCPKSRNIFIIIPPLIISMQLSMTLTLIIQKKWTTNY</sequence>
<evidence type="ECO:0000313" key="2">
    <source>
        <dbReference type="EMBL" id="MPN31195.1"/>
    </source>
</evidence>
<dbReference type="AlphaFoldDB" id="A0A645GWK7"/>
<dbReference type="EMBL" id="VSSQ01082641">
    <property type="protein sequence ID" value="MPN31195.1"/>
    <property type="molecule type" value="Genomic_DNA"/>
</dbReference>
<keyword evidence="1" id="KW-1133">Transmembrane helix</keyword>
<proteinExistence type="predicted"/>
<organism evidence="2">
    <name type="scientific">bioreactor metagenome</name>
    <dbReference type="NCBI Taxonomy" id="1076179"/>
    <lineage>
        <taxon>unclassified sequences</taxon>
        <taxon>metagenomes</taxon>
        <taxon>ecological metagenomes</taxon>
    </lineage>
</organism>
<name>A0A645GWK7_9ZZZZ</name>